<dbReference type="InterPro" id="IPR029044">
    <property type="entry name" value="Nucleotide-diphossugar_trans"/>
</dbReference>
<keyword evidence="2" id="KW-0808">Transferase</keyword>
<dbReference type="InterPro" id="IPR001173">
    <property type="entry name" value="Glyco_trans_2-like"/>
</dbReference>
<dbReference type="CDD" id="cd00761">
    <property type="entry name" value="Glyco_tranf_GTA_type"/>
    <property type="match status" value="1"/>
</dbReference>
<evidence type="ECO:0000313" key="2">
    <source>
        <dbReference type="EMBL" id="HDX31432.1"/>
    </source>
</evidence>
<dbReference type="Gene3D" id="3.90.550.10">
    <property type="entry name" value="Spore Coat Polysaccharide Biosynthesis Protein SpsA, Chain A"/>
    <property type="match status" value="1"/>
</dbReference>
<accession>A0A7C1FF70</accession>
<sequence length="302" mass="34716">MVADGDEAMKQPLLTIAIPTYRRAQKLDRQLAWAVNAIAGRWDDVELMVSDNASPDETPQVCEKWTMQSDGHLRVMRQPKNLGLIRNVLFCIEQAQGKYIWTVGDDDVVFDAALDWILTQLTDHTGDTLSFLHLNVRAQDGYEGAILQERAYPFQEDRNASPGNMLFEECVEINENWMLLITANIYATITARAAIRRWPGMTNNLAFPLFLSGYAAAQGAMRVRAEPSLIYPHHTGSHLRTWLKTVYHDIPEAYLRLLREGYQPAFIRRRILSRASFLVFMMRFPLQFLRSLQFYFAASRLK</sequence>
<comment type="caution">
    <text evidence="2">The sequence shown here is derived from an EMBL/GenBank/DDBJ whole genome shotgun (WGS) entry which is preliminary data.</text>
</comment>
<dbReference type="PANTHER" id="PTHR22916">
    <property type="entry name" value="GLYCOSYLTRANSFERASE"/>
    <property type="match status" value="1"/>
</dbReference>
<name>A0A7C1FF70_9CHLR</name>
<gene>
    <name evidence="2" type="ORF">ENQ20_08045</name>
</gene>
<dbReference type="GO" id="GO:0016758">
    <property type="term" value="F:hexosyltransferase activity"/>
    <property type="evidence" value="ECO:0007669"/>
    <property type="project" value="UniProtKB-ARBA"/>
</dbReference>
<feature type="domain" description="Glycosyltransferase 2-like" evidence="1">
    <location>
        <begin position="15"/>
        <end position="123"/>
    </location>
</feature>
<protein>
    <submittedName>
        <fullName evidence="2">Glycosyltransferase family 2 protein</fullName>
    </submittedName>
</protein>
<dbReference type="Pfam" id="PF00535">
    <property type="entry name" value="Glycos_transf_2"/>
    <property type="match status" value="1"/>
</dbReference>
<proteinExistence type="predicted"/>
<dbReference type="PANTHER" id="PTHR22916:SF3">
    <property type="entry name" value="UDP-GLCNAC:BETAGAL BETA-1,3-N-ACETYLGLUCOSAMINYLTRANSFERASE-LIKE PROTEIN 1"/>
    <property type="match status" value="1"/>
</dbReference>
<dbReference type="AlphaFoldDB" id="A0A7C1FF70"/>
<organism evidence="2">
    <name type="scientific">Caldilinea aerophila</name>
    <dbReference type="NCBI Taxonomy" id="133453"/>
    <lineage>
        <taxon>Bacteria</taxon>
        <taxon>Bacillati</taxon>
        <taxon>Chloroflexota</taxon>
        <taxon>Caldilineae</taxon>
        <taxon>Caldilineales</taxon>
        <taxon>Caldilineaceae</taxon>
        <taxon>Caldilinea</taxon>
    </lineage>
</organism>
<reference evidence="2" key="1">
    <citation type="journal article" date="2020" name="mSystems">
        <title>Genome- and Community-Level Interaction Insights into Carbon Utilization and Element Cycling Functions of Hydrothermarchaeota in Hydrothermal Sediment.</title>
        <authorList>
            <person name="Zhou Z."/>
            <person name="Liu Y."/>
            <person name="Xu W."/>
            <person name="Pan J."/>
            <person name="Luo Z.H."/>
            <person name="Li M."/>
        </authorList>
    </citation>
    <scope>NUCLEOTIDE SEQUENCE [LARGE SCALE GENOMIC DNA]</scope>
    <source>
        <strain evidence="2">SpSt-289</strain>
    </source>
</reference>
<dbReference type="EMBL" id="DSMG01000084">
    <property type="protein sequence ID" value="HDX31432.1"/>
    <property type="molecule type" value="Genomic_DNA"/>
</dbReference>
<dbReference type="SUPFAM" id="SSF53448">
    <property type="entry name" value="Nucleotide-diphospho-sugar transferases"/>
    <property type="match status" value="1"/>
</dbReference>
<evidence type="ECO:0000259" key="1">
    <source>
        <dbReference type="Pfam" id="PF00535"/>
    </source>
</evidence>